<dbReference type="SMART" id="SM00891">
    <property type="entry name" value="ERCC4"/>
    <property type="match status" value="1"/>
</dbReference>
<keyword evidence="6" id="KW-0378">Hydrolase</keyword>
<dbReference type="Proteomes" id="UP001479436">
    <property type="component" value="Unassembled WGS sequence"/>
</dbReference>
<evidence type="ECO:0000256" key="10">
    <source>
        <dbReference type="SAM" id="MobiDB-lite"/>
    </source>
</evidence>
<evidence type="ECO:0000256" key="2">
    <source>
        <dbReference type="ARBA" id="ARBA00010015"/>
    </source>
</evidence>
<dbReference type="EMBL" id="JASJQH010000036">
    <property type="protein sequence ID" value="KAK9768074.1"/>
    <property type="molecule type" value="Genomic_DNA"/>
</dbReference>
<dbReference type="PANTHER" id="PTHR10150:SF0">
    <property type="entry name" value="DNA REPAIR ENDONUCLEASE XPF"/>
    <property type="match status" value="1"/>
</dbReference>
<evidence type="ECO:0000256" key="9">
    <source>
        <dbReference type="ARBA" id="ARBA00023242"/>
    </source>
</evidence>
<evidence type="ECO:0000256" key="7">
    <source>
        <dbReference type="ARBA" id="ARBA00023125"/>
    </source>
</evidence>
<keyword evidence="9" id="KW-0539">Nucleus</keyword>
<reference evidence="12 13" key="1">
    <citation type="submission" date="2023-04" db="EMBL/GenBank/DDBJ databases">
        <title>Genome of Basidiobolus ranarum AG-B5.</title>
        <authorList>
            <person name="Stajich J.E."/>
            <person name="Carter-House D."/>
            <person name="Gryganskyi A."/>
        </authorList>
    </citation>
    <scope>NUCLEOTIDE SEQUENCE [LARGE SCALE GENOMIC DNA]</scope>
    <source>
        <strain evidence="12 13">AG-B5</strain>
    </source>
</reference>
<proteinExistence type="inferred from homology"/>
<evidence type="ECO:0000256" key="8">
    <source>
        <dbReference type="ARBA" id="ARBA00023204"/>
    </source>
</evidence>
<dbReference type="PANTHER" id="PTHR10150">
    <property type="entry name" value="DNA REPAIR ENDONUCLEASE XPF"/>
    <property type="match status" value="1"/>
</dbReference>
<dbReference type="SUPFAM" id="SSF52980">
    <property type="entry name" value="Restriction endonuclease-like"/>
    <property type="match status" value="1"/>
</dbReference>
<feature type="compositionally biased region" description="Polar residues" evidence="10">
    <location>
        <begin position="458"/>
        <end position="471"/>
    </location>
</feature>
<keyword evidence="3" id="KW-0540">Nuclease</keyword>
<dbReference type="InterPro" id="IPR011335">
    <property type="entry name" value="Restrct_endonuc-II-like"/>
</dbReference>
<dbReference type="InterPro" id="IPR047520">
    <property type="entry name" value="XPF_nuclease"/>
</dbReference>
<evidence type="ECO:0000259" key="11">
    <source>
        <dbReference type="SMART" id="SM00891"/>
    </source>
</evidence>
<dbReference type="Gene3D" id="3.40.50.10130">
    <property type="match status" value="1"/>
</dbReference>
<organism evidence="12 13">
    <name type="scientific">Basidiobolus ranarum</name>
    <dbReference type="NCBI Taxonomy" id="34480"/>
    <lineage>
        <taxon>Eukaryota</taxon>
        <taxon>Fungi</taxon>
        <taxon>Fungi incertae sedis</taxon>
        <taxon>Zoopagomycota</taxon>
        <taxon>Entomophthoromycotina</taxon>
        <taxon>Basidiobolomycetes</taxon>
        <taxon>Basidiobolales</taxon>
        <taxon>Basidiobolaceae</taxon>
        <taxon>Basidiobolus</taxon>
    </lineage>
</organism>
<evidence type="ECO:0000256" key="4">
    <source>
        <dbReference type="ARBA" id="ARBA00022759"/>
    </source>
</evidence>
<evidence type="ECO:0000256" key="6">
    <source>
        <dbReference type="ARBA" id="ARBA00022801"/>
    </source>
</evidence>
<dbReference type="Gene3D" id="1.10.150.20">
    <property type="entry name" value="5' to 3' exonuclease, C-terminal subdomain"/>
    <property type="match status" value="1"/>
</dbReference>
<evidence type="ECO:0000313" key="12">
    <source>
        <dbReference type="EMBL" id="KAK9768074.1"/>
    </source>
</evidence>
<keyword evidence="5" id="KW-0227">DNA damage</keyword>
<evidence type="ECO:0000313" key="13">
    <source>
        <dbReference type="Proteomes" id="UP001479436"/>
    </source>
</evidence>
<evidence type="ECO:0000256" key="3">
    <source>
        <dbReference type="ARBA" id="ARBA00022722"/>
    </source>
</evidence>
<accession>A0ABR2X2U0</accession>
<gene>
    <name evidence="12" type="primary">rad16</name>
    <name evidence="12" type="ORF">K7432_001571</name>
</gene>
<keyword evidence="4" id="KW-0255">Endonuclease</keyword>
<comment type="similarity">
    <text evidence="2">Belongs to the XPF family.</text>
</comment>
<evidence type="ECO:0000256" key="5">
    <source>
        <dbReference type="ARBA" id="ARBA00022763"/>
    </source>
</evidence>
<keyword evidence="13" id="KW-1185">Reference proteome</keyword>
<comment type="caution">
    <text evidence="12">The sequence shown here is derived from an EMBL/GenBank/DDBJ whole genome shotgun (WGS) entry which is preliminary data.</text>
</comment>
<sequence>MSLGLEYHRQIFAELLSDDGLLILARGLGLRRIMCNFLKLHADPKNLVLLLNTDSDEEQQIREELNCLGCNKPGLKVVNNETSVSERTEVYLSGGILSVTSRILVVDLLTKRIPIHLITGILVNHAHRITELSLEAFILRLFREDNKEGFIKAFSDSPESFTVGFAPLEKMLKLLFLRRVYLWPRFHVAIKESLEASKAEVIELQQTLTKSMDDIQNAIIDCIQACLSELKRSNPSIDVENFTVENALFKSFDIIVRKQLDPIWHRVSYKTKQLVGDLKTLRRLISYLANYDCVTFNSFLETFLASNSPPSGEGRGATQSPWLFTDAADTRFTTAKSRVYKIQDQGSNRANDYLPRNITPVLEELPKWRLLKNILSEIGTETIKADLKCTILILVENERTCAQLKTYLDSLADEDTDAPSPMLVKLLKNYLRWKKGIVKVSGGSFEGQYPSKAPKAFTASQNDSSQRSAPSNKRRRVRGGAKSNPVSRNIVNNIEQELSEFSASYDHIDSINSALTLGEEDEEFDIESFSTYFGLVSKPHIMVRPYKGEADSRMLDDLQPEYIIMYDPNPTFIRQAEVFKALHPDSALRVYFFIYDNSVEEQRYLSLIRKEKDAFEKLIHEKSIMALPSERTMKQPQEEVLLETFNSRIAGGGLTSQSISSQVIVDLREFRSSLPSILHAHKLKIIPCTIEVGDYILSPTMCVERKSIADLIGSLNSGRLYTQAEAMSVHYKVPILLIEFDESKSFSLQALGDMKSDIGLNDLSSKLVLLTIHFPKLRIIWSSSPHATAKIFEDLKKNHEEPDMHKAMTVGVESAAELNSSYSITPQDILRSLPGITSKNYRFVMSQVENVQELSDMSLGSLQKLIGDGPGKDLYNFFRKTL</sequence>
<protein>
    <submittedName>
        <fullName evidence="12">DNA repair protein RAD16</fullName>
    </submittedName>
</protein>
<dbReference type="SUPFAM" id="SSF47781">
    <property type="entry name" value="RuvA domain 2-like"/>
    <property type="match status" value="1"/>
</dbReference>
<keyword evidence="7" id="KW-0238">DNA-binding</keyword>
<feature type="region of interest" description="Disordered" evidence="10">
    <location>
        <begin position="452"/>
        <end position="486"/>
    </location>
</feature>
<dbReference type="InterPro" id="IPR010994">
    <property type="entry name" value="RuvA_2-like"/>
</dbReference>
<dbReference type="InterPro" id="IPR006166">
    <property type="entry name" value="ERCC4_domain"/>
</dbReference>
<dbReference type="CDD" id="cd20078">
    <property type="entry name" value="XPF_nuclease_XPF_euk"/>
    <property type="match status" value="1"/>
</dbReference>
<dbReference type="InterPro" id="IPR006167">
    <property type="entry name" value="XPF"/>
</dbReference>
<dbReference type="NCBIfam" id="TIGR00596">
    <property type="entry name" value="rad1"/>
    <property type="match status" value="1"/>
</dbReference>
<keyword evidence="8" id="KW-0234">DNA repair</keyword>
<evidence type="ECO:0000256" key="1">
    <source>
        <dbReference type="ARBA" id="ARBA00004123"/>
    </source>
</evidence>
<comment type="subcellular location">
    <subcellularLocation>
        <location evidence="1">Nucleus</location>
    </subcellularLocation>
</comment>
<name>A0ABR2X2U0_9FUNG</name>
<feature type="domain" description="ERCC4" evidence="11">
    <location>
        <begin position="662"/>
        <end position="742"/>
    </location>
</feature>
<dbReference type="Pfam" id="PF02732">
    <property type="entry name" value="ERCC4"/>
    <property type="match status" value="1"/>
</dbReference>